<feature type="transmembrane region" description="Helical" evidence="1">
    <location>
        <begin position="37"/>
        <end position="57"/>
    </location>
</feature>
<feature type="transmembrane region" description="Helical" evidence="1">
    <location>
        <begin position="94"/>
        <end position="116"/>
    </location>
</feature>
<gene>
    <name evidence="3" type="ORF">JJB47_12210</name>
</gene>
<keyword evidence="1" id="KW-0812">Transmembrane</keyword>
<dbReference type="InterPro" id="IPR009739">
    <property type="entry name" value="LprI-like_N"/>
</dbReference>
<proteinExistence type="predicted"/>
<keyword evidence="1" id="KW-1133">Transmembrane helix</keyword>
<evidence type="ECO:0000259" key="2">
    <source>
        <dbReference type="Pfam" id="PF07007"/>
    </source>
</evidence>
<evidence type="ECO:0000256" key="1">
    <source>
        <dbReference type="SAM" id="Phobius"/>
    </source>
</evidence>
<dbReference type="Proteomes" id="UP000668068">
    <property type="component" value="Unassembled WGS sequence"/>
</dbReference>
<reference evidence="3" key="1">
    <citation type="submission" date="2020-12" db="EMBL/GenBank/DDBJ databases">
        <title>Comparative genomics of Clostridium perfringens reveals patterns of host-associated phylogenetic clades and virulence factors.</title>
        <authorList>
            <person name="Smith A.H."/>
            <person name="Geier R."/>
        </authorList>
    </citation>
    <scope>NUCLEOTIDE SEQUENCE</scope>
    <source>
        <strain evidence="3">CHD30677R</strain>
    </source>
</reference>
<feature type="domain" description="Lysozyme inhibitor LprI-like N-terminal" evidence="2">
    <location>
        <begin position="214"/>
        <end position="293"/>
    </location>
</feature>
<dbReference type="EMBL" id="JAENQP010000007">
    <property type="protein sequence ID" value="MBO3359536.1"/>
    <property type="molecule type" value="Genomic_DNA"/>
</dbReference>
<dbReference type="Gene3D" id="1.20.1270.180">
    <property type="match status" value="1"/>
</dbReference>
<name>A0AAW4J772_CLOPF</name>
<evidence type="ECO:0000313" key="4">
    <source>
        <dbReference type="Proteomes" id="UP000668068"/>
    </source>
</evidence>
<comment type="caution">
    <text evidence="3">The sequence shown here is derived from an EMBL/GenBank/DDBJ whole genome shotgun (WGS) entry which is preliminary data.</text>
</comment>
<accession>A0AAW4J772</accession>
<evidence type="ECO:0000313" key="3">
    <source>
        <dbReference type="EMBL" id="MBO3359536.1"/>
    </source>
</evidence>
<dbReference type="AlphaFoldDB" id="A0AAW4J772"/>
<sequence>MKIIMENKNGIRKEVKEGFSWTTFFFGWIPSLIRGDIVSALKVFILGALTIGIYTDFKSRTINQDYKEFLLEKGYEEVDEESGGMPSCRIFEDILVGIVVGVKILLIIFLIILPFIGVKVGYDLLDKNIPTDYNISGDYHIEEKVEQTPNKITENNKPIVNNNGVYKDGVTKTELQNAYNQYNDVLSNLTVKYGKAYNQYGILFEDSSDKEANLSIANEYFKTLDDALNSQWKELKTVLNEKTFKKLQKEQVQWIKDRDKIAEEESSKSDSSFKEVSFITNQGKQTELRIRELNEKYLNPNNL</sequence>
<protein>
    <submittedName>
        <fullName evidence="3">DUF1311 domain-containing protein</fullName>
    </submittedName>
</protein>
<organism evidence="3 4">
    <name type="scientific">Clostridium perfringens</name>
    <dbReference type="NCBI Taxonomy" id="1502"/>
    <lineage>
        <taxon>Bacteria</taxon>
        <taxon>Bacillati</taxon>
        <taxon>Bacillota</taxon>
        <taxon>Clostridia</taxon>
        <taxon>Eubacteriales</taxon>
        <taxon>Clostridiaceae</taxon>
        <taxon>Clostridium</taxon>
    </lineage>
</organism>
<keyword evidence="1" id="KW-0472">Membrane</keyword>
<dbReference type="Pfam" id="PF07007">
    <property type="entry name" value="LprI"/>
    <property type="match status" value="1"/>
</dbReference>
<dbReference type="RefSeq" id="WP_208340736.1">
    <property type="nucleotide sequence ID" value="NZ_JAENQO010000007.1"/>
</dbReference>